<dbReference type="SUPFAM" id="SSF53756">
    <property type="entry name" value="UDP-Glycosyltransferase/glycogen phosphorylase"/>
    <property type="match status" value="1"/>
</dbReference>
<protein>
    <submittedName>
        <fullName evidence="1">Uncharacterized protein</fullName>
    </submittedName>
</protein>
<evidence type="ECO:0000313" key="1">
    <source>
        <dbReference type="EMBL" id="SVA46179.1"/>
    </source>
</evidence>
<dbReference type="EMBL" id="UINC01010378">
    <property type="protein sequence ID" value="SVA46179.1"/>
    <property type="molecule type" value="Genomic_DNA"/>
</dbReference>
<proteinExistence type="predicted"/>
<sequence>MRHSGAIRNFESVIRSLCEHGHELHLSFLLRDKLGDERMAQGDERMVTRLSREFPSITFDWIPKRSDSRWFDFSRAIRFLVDFLRYKLPEYDDAHKLRERAEERLPGLVRLLTKFPLLRWRFFNHVVSNLLKLVERSIPLNPLIEDDVASKAPDLVLVTPLVDLGSDQVEYVKVAKAHGIKSALCVHSWDNLTNKGLIRSMPGRIYVWNEVQCKEAIELHGADRSNIVVTGANTYDHWFDREPSRSAAVFKTEVGLAADKPYLLYLGSSRFIAATEIDLIERWITAIRRYGAPELRNIGILVRPHPENAQEWDRLEGDGFDQVVVWPPRGANPVNDNARTDYFDSMYHSVGIVGVNTSGMIEAGIVGRDVFTILDPDHIGTQEGTLHFHYLVDIGGGLLSVAKDFSEHLEQLAAAGIGNATAASGASKGQDFIKEFVRPLGLDVSATEVFVDDLEAFGCAEGPESETLSLWLYPVRWAAYPVASMMALGRKLKQKRKKVERATRHKSLWRQILTIPRKFMLRLLSRVLRRKKVRSIINRYVVPRVVSGEMTHHEMALTEREIRRLADSNKTIIVGPWLSEVGFELLYWIPFLNWVKSYQNFGDRLVAVSRGGVGDWYQSVTQNYIDVLDHMTPDHYMYNNMRRIQAGKQKQRKPTEFDNEAIRIAKDVLKEKEFELLHPSTMYNLFMLYWKRQASVRLVEQFSEFKHFTETQRSDWAADLPDEYIAVRFYFNDSFPDTEDNRMFVEGMLTSLTQQHDVVLLNPGFAMDDHWDFAPEHIPRLHTIDHVMEPSNNLAVQTEVVSRALAFVGTYGGLSYLAPFYGVDSIALYSHGQGFHYHHLEFANKVFAEMDDAAFMAIDVRDTNLIRLVMRGESFPMVHRRPSQQHAGRLR</sequence>
<organism evidence="1">
    <name type="scientific">marine metagenome</name>
    <dbReference type="NCBI Taxonomy" id="408172"/>
    <lineage>
        <taxon>unclassified sequences</taxon>
        <taxon>metagenomes</taxon>
        <taxon>ecological metagenomes</taxon>
    </lineage>
</organism>
<dbReference type="AlphaFoldDB" id="A0A381W0U8"/>
<reference evidence="1" key="1">
    <citation type="submission" date="2018-05" db="EMBL/GenBank/DDBJ databases">
        <authorList>
            <person name="Lanie J.A."/>
            <person name="Ng W.-L."/>
            <person name="Kazmierczak K.M."/>
            <person name="Andrzejewski T.M."/>
            <person name="Davidsen T.M."/>
            <person name="Wayne K.J."/>
            <person name="Tettelin H."/>
            <person name="Glass J.I."/>
            <person name="Rusch D."/>
            <person name="Podicherti R."/>
            <person name="Tsui H.-C.T."/>
            <person name="Winkler M.E."/>
        </authorList>
    </citation>
    <scope>NUCLEOTIDE SEQUENCE</scope>
</reference>
<accession>A0A381W0U8</accession>
<gene>
    <name evidence="1" type="ORF">METZ01_LOCUS99033</name>
</gene>
<name>A0A381W0U8_9ZZZZ</name>